<gene>
    <name evidence="1" type="ORF">MB818_01665</name>
</gene>
<sequence>MFASTSPFSPEIWLRDVFDCKAVTHGQVIRRKTRDIERYVGMKRFLEEVRQRGFQAVQNREQVIIFCNSAPIRRLV</sequence>
<name>A0ABS9NRP5_9RHOB</name>
<keyword evidence="1" id="KW-0032">Aminotransferase</keyword>
<organism evidence="1 2">
    <name type="scientific">Ruegeria alba</name>
    <dbReference type="NCBI Taxonomy" id="2916756"/>
    <lineage>
        <taxon>Bacteria</taxon>
        <taxon>Pseudomonadati</taxon>
        <taxon>Pseudomonadota</taxon>
        <taxon>Alphaproteobacteria</taxon>
        <taxon>Rhodobacterales</taxon>
        <taxon>Roseobacteraceae</taxon>
        <taxon>Ruegeria</taxon>
    </lineage>
</organism>
<dbReference type="EMBL" id="JAKOEM010000001">
    <property type="protein sequence ID" value="MCG6556891.1"/>
    <property type="molecule type" value="Genomic_DNA"/>
</dbReference>
<comment type="caution">
    <text evidence="1">The sequence shown here is derived from an EMBL/GenBank/DDBJ whole genome shotgun (WGS) entry which is preliminary data.</text>
</comment>
<dbReference type="Proteomes" id="UP001165279">
    <property type="component" value="Unassembled WGS sequence"/>
</dbReference>
<dbReference type="GO" id="GO:0008483">
    <property type="term" value="F:transaminase activity"/>
    <property type="evidence" value="ECO:0007669"/>
    <property type="project" value="UniProtKB-KW"/>
</dbReference>
<protein>
    <submittedName>
        <fullName evidence="1">Aspartate aminotransferase</fullName>
    </submittedName>
</protein>
<accession>A0ABS9NRP5</accession>
<keyword evidence="1" id="KW-0808">Transferase</keyword>
<proteinExistence type="predicted"/>
<keyword evidence="2" id="KW-1185">Reference proteome</keyword>
<evidence type="ECO:0000313" key="2">
    <source>
        <dbReference type="Proteomes" id="UP001165279"/>
    </source>
</evidence>
<reference evidence="1" key="1">
    <citation type="submission" date="2022-02" db="EMBL/GenBank/DDBJ databases">
        <title>The genome sequence of Ruegeria sp. 1NDH52C.</title>
        <authorList>
            <person name="Du J."/>
        </authorList>
    </citation>
    <scope>NUCLEOTIDE SEQUENCE</scope>
    <source>
        <strain evidence="1">1NDH52C</strain>
    </source>
</reference>
<dbReference type="RefSeq" id="WP_234136603.1">
    <property type="nucleotide sequence ID" value="NZ_JAKOEM010000001.1"/>
</dbReference>
<evidence type="ECO:0000313" key="1">
    <source>
        <dbReference type="EMBL" id="MCG6556891.1"/>
    </source>
</evidence>